<keyword evidence="4" id="KW-0067">ATP-binding</keyword>
<dbReference type="Pfam" id="PF22527">
    <property type="entry name" value="DEXQc_Suv3"/>
    <property type="match status" value="1"/>
</dbReference>
<evidence type="ECO:0000259" key="7">
    <source>
        <dbReference type="PROSITE" id="PS51194"/>
    </source>
</evidence>
<evidence type="ECO:0000256" key="1">
    <source>
        <dbReference type="ARBA" id="ARBA00022741"/>
    </source>
</evidence>
<evidence type="ECO:0000259" key="6">
    <source>
        <dbReference type="PROSITE" id="PS51192"/>
    </source>
</evidence>
<feature type="domain" description="Helicase ATP-binding" evidence="6">
    <location>
        <begin position="11"/>
        <end position="205"/>
    </location>
</feature>
<keyword evidence="1" id="KW-0547">Nucleotide-binding</keyword>
<dbReference type="PANTHER" id="PTHR12131">
    <property type="entry name" value="ATP-DEPENDENT RNA AND DNA HELICASE"/>
    <property type="match status" value="1"/>
</dbReference>
<dbReference type="PANTHER" id="PTHR12131:SF1">
    <property type="entry name" value="ATP-DEPENDENT RNA HELICASE SUPV3L1, MITOCHONDRIAL-RELATED"/>
    <property type="match status" value="1"/>
</dbReference>
<name>A0ABT3WNI3_9PROT</name>
<sequence length="851" mass="95329">MTARSSSFMPAAGQPPRLIHAILGPTNTGKTHYALTRMMAHQSGIIGFPLRLLARENYERLVKLKGERHVALLTGEEKIIPPHARWFSCTVEAMPLDRKVEFIAIDEIQLAADPDRGHIFTDRLLHARGTGETLFLGAETIRGLLKQLIPSITIETRARLSHLTNIGPVNLTRLPPRSAIVAFSATEVYAIAEAIRQKRGGCAIIMGRLSPRTRNAQVALYQNRDVDYLVATDAIGMGLNMDVDHVALAALHKFDGLASRALTPQEVAQITGRAGRGMRDGTFGTTGSCPPMSQELIKAVEDHKFEPLHALYWRQTALDYSSPETLYHSLMRKPPRPGLITGRTASDLDVLTGLMQMEDIRAAARGTKATTLLWEVCQIPDFRKLGDGSHTRLCGRLFLDLLKHHRIPPAWMEGQLRGLDRLDGDMDTLMHRLSGVRVCAYIAARTGWMPQSRHWQDRCRTVEDRLSDTLHERLKERFVNKRATALLRRSDTGQRVEALYAITPQNRILVEGHEIGRITGFGMNLDATADPQESALLLKAGKRALHHAMPARIRYFLQQEMTALHITEAGHIHWEGAHIASLTRGEDLFNPHSQLLPGEFRDTYQSRQVQEHLHTLINALLRKTLAPFFQMEAHLQKTASLRGLAYRLRKDGGTTPTLPEDRAISREEKRFLHHHGIQIGEQFIYCPRLFKPAYLPMMSLLHTIWHRQEYRIPHAGSICLPSADYPTPPPGWQNAGPVHIRLDKLDALLRLLRPHGKPPRHNQLIPPTLASSLGVKSALLPALLKGLGIAHHPPQPLEETRYGPAAPLIILGRPHKHKTAPTRTKKTRKPQRAVADSPFAALQNWAIRPSS</sequence>
<dbReference type="SMART" id="SM00490">
    <property type="entry name" value="HELICc"/>
    <property type="match status" value="1"/>
</dbReference>
<feature type="region of interest" description="Disordered" evidence="5">
    <location>
        <begin position="816"/>
        <end position="835"/>
    </location>
</feature>
<dbReference type="SUPFAM" id="SSF52540">
    <property type="entry name" value="P-loop containing nucleoside triphosphate hydrolases"/>
    <property type="match status" value="2"/>
</dbReference>
<gene>
    <name evidence="8" type="ORF">NQF89_05115</name>
</gene>
<keyword evidence="2" id="KW-0378">Hydrolase</keyword>
<evidence type="ECO:0000313" key="9">
    <source>
        <dbReference type="Proteomes" id="UP001165575"/>
    </source>
</evidence>
<feature type="compositionally biased region" description="Basic residues" evidence="5">
    <location>
        <begin position="816"/>
        <end position="831"/>
    </location>
</feature>
<dbReference type="InterPro" id="IPR001650">
    <property type="entry name" value="Helicase_C-like"/>
</dbReference>
<dbReference type="InterPro" id="IPR050699">
    <property type="entry name" value="RNA-DNA_Helicase"/>
</dbReference>
<dbReference type="InterPro" id="IPR014001">
    <property type="entry name" value="Helicase_ATP-bd"/>
</dbReference>
<evidence type="ECO:0000313" key="8">
    <source>
        <dbReference type="EMBL" id="MCX5619804.1"/>
    </source>
</evidence>
<feature type="domain" description="Helicase C-terminal" evidence="7">
    <location>
        <begin position="144"/>
        <end position="319"/>
    </location>
</feature>
<dbReference type="InterPro" id="IPR027417">
    <property type="entry name" value="P-loop_NTPase"/>
</dbReference>
<evidence type="ECO:0000256" key="5">
    <source>
        <dbReference type="SAM" id="MobiDB-lite"/>
    </source>
</evidence>
<dbReference type="GO" id="GO:0004386">
    <property type="term" value="F:helicase activity"/>
    <property type="evidence" value="ECO:0007669"/>
    <property type="project" value="UniProtKB-KW"/>
</dbReference>
<proteinExistence type="predicted"/>
<evidence type="ECO:0000256" key="3">
    <source>
        <dbReference type="ARBA" id="ARBA00022806"/>
    </source>
</evidence>
<keyword evidence="3 8" id="KW-0347">Helicase</keyword>
<dbReference type="PROSITE" id="PS51194">
    <property type="entry name" value="HELICASE_CTER"/>
    <property type="match status" value="1"/>
</dbReference>
<dbReference type="Proteomes" id="UP001165575">
    <property type="component" value="Unassembled WGS sequence"/>
</dbReference>
<dbReference type="Gene3D" id="3.40.50.300">
    <property type="entry name" value="P-loop containing nucleotide triphosphate hydrolases"/>
    <property type="match status" value="2"/>
</dbReference>
<dbReference type="InterPro" id="IPR055206">
    <property type="entry name" value="DEXQc_SUV3"/>
</dbReference>
<evidence type="ECO:0000256" key="2">
    <source>
        <dbReference type="ARBA" id="ARBA00022801"/>
    </source>
</evidence>
<accession>A0ABT3WNI3</accession>
<protein>
    <submittedName>
        <fullName evidence="8">Helicase-related protein</fullName>
    </submittedName>
</protein>
<dbReference type="PROSITE" id="PS51192">
    <property type="entry name" value="HELICASE_ATP_BIND_1"/>
    <property type="match status" value="1"/>
</dbReference>
<dbReference type="Pfam" id="PF00271">
    <property type="entry name" value="Helicase_C"/>
    <property type="match status" value="1"/>
</dbReference>
<organism evidence="8 9">
    <name type="scientific">Bombella pollinis</name>
    <dbReference type="NCBI Taxonomy" id="2967337"/>
    <lineage>
        <taxon>Bacteria</taxon>
        <taxon>Pseudomonadati</taxon>
        <taxon>Pseudomonadota</taxon>
        <taxon>Alphaproteobacteria</taxon>
        <taxon>Acetobacterales</taxon>
        <taxon>Acetobacteraceae</taxon>
        <taxon>Bombella</taxon>
    </lineage>
</organism>
<keyword evidence="9" id="KW-1185">Reference proteome</keyword>
<dbReference type="RefSeq" id="WP_266137675.1">
    <property type="nucleotide sequence ID" value="NZ_JANIDX010000004.1"/>
</dbReference>
<comment type="caution">
    <text evidence="8">The sequence shown here is derived from an EMBL/GenBank/DDBJ whole genome shotgun (WGS) entry which is preliminary data.</text>
</comment>
<reference evidence="8 9" key="1">
    <citation type="submission" date="2022-07" db="EMBL/GenBank/DDBJ databases">
        <title>Bombella genomes.</title>
        <authorList>
            <person name="Harer L."/>
            <person name="Styblova S."/>
            <person name="Ehrmann M."/>
        </authorList>
    </citation>
    <scope>NUCLEOTIDE SEQUENCE [LARGE SCALE GENOMIC DNA]</scope>
    <source>
        <strain evidence="8 9">TMW 2.2556</strain>
    </source>
</reference>
<dbReference type="EMBL" id="JANIDX010000004">
    <property type="protein sequence ID" value="MCX5619804.1"/>
    <property type="molecule type" value="Genomic_DNA"/>
</dbReference>
<evidence type="ECO:0000256" key="4">
    <source>
        <dbReference type="ARBA" id="ARBA00022840"/>
    </source>
</evidence>